<feature type="domain" description="UvrD-like helicase ATP-binding" evidence="10">
    <location>
        <begin position="13"/>
        <end position="334"/>
    </location>
</feature>
<sequence>MLAKENQEYIKDERSIQDEINNCLDNSVSFCFNAGAGAGKTYALVESLKYVLNSKKILTYANSKALCITYTNAAKNEMRDRLGNNEQVVITTIHDFMWELIKRQQPLLLKVHREKIVSELNKINTLLEEDKKCECPDELESLLDNPEFIEQFYKSYSLNKPEFIANMQEYVQGEAFEELKKRFGNFKARINSLIKKKNYTQTLSNIDNKETGFTKVKYKSTYNRDNLNKMYFSHDTLLEYANKIIVTESTDIYKKMIVDKYSVIFIDEYQDTTEDVVMILKMLDDFAKKKNYNFTIGYYGDDVQNIFNKGIGDKLGEKHPNLKQINKKYNRRSSEEIIGTINKIRNDKIVQKSIYEDASGGTVTYCIVKDEDNFSESIQKVTEDYIKKHKNINQVDEFACLLLKHEGLSEIQGFKELFDSIKDMPKYKGDNYKQINTEFLSNNDKNLGYFLLYIKNLIRFKQLMLDKNTPIKTIISYVKDDKDSRKLTFLMLRKFNEQFIKIENESKESTLSEYLERLIKVSKEEILVKNLLCSIFGLDKEIIELEDIKNSAVNFFKCEDNTEKVNVFFYLSIKQFVNWYKHLTREMSINMNYLTYHNSKGLEFDNLLVIYDNIFARDKSYFSKFLTNLEGEGLSESKEEKWREARNLLYVACSRARKNLCMVIKESDLHEISEGIRALGFSEKSI</sequence>
<keyword evidence="12" id="KW-1185">Reference proteome</keyword>
<dbReference type="InterPro" id="IPR014017">
    <property type="entry name" value="DNA_helicase_UvrD-like_C"/>
</dbReference>
<gene>
    <name evidence="11" type="ORF">OL233_06340</name>
</gene>
<protein>
    <recommendedName>
        <fullName evidence="7">DNA 3'-5' helicase</fullName>
        <ecNumber evidence="7">5.6.2.4</ecNumber>
    </recommendedName>
</protein>
<comment type="caution">
    <text evidence="11">The sequence shown here is derived from an EMBL/GenBank/DDBJ whole genome shotgun (WGS) entry which is preliminary data.</text>
</comment>
<dbReference type="PROSITE" id="PS51198">
    <property type="entry name" value="UVRD_HELICASE_ATP_BIND"/>
    <property type="match status" value="1"/>
</dbReference>
<dbReference type="RefSeq" id="WP_275471499.1">
    <property type="nucleotide sequence ID" value="NZ_JAPDSH010000004.1"/>
</dbReference>
<keyword evidence="2 9" id="KW-0378">Hydrolase</keyword>
<keyword evidence="3 9" id="KW-0347">Helicase</keyword>
<keyword evidence="4 9" id="KW-0067">ATP-binding</keyword>
<comment type="catalytic activity">
    <reaction evidence="6">
        <text>Couples ATP hydrolysis with the unwinding of duplex DNA by translocating in the 3'-5' direction.</text>
        <dbReference type="EC" id="5.6.2.4"/>
    </reaction>
</comment>
<dbReference type="EC" id="5.6.2.4" evidence="7"/>
<keyword evidence="5" id="KW-0413">Isomerase</keyword>
<evidence type="ECO:0000256" key="6">
    <source>
        <dbReference type="ARBA" id="ARBA00034617"/>
    </source>
</evidence>
<keyword evidence="1 9" id="KW-0547">Nucleotide-binding</keyword>
<dbReference type="PANTHER" id="PTHR11070">
    <property type="entry name" value="UVRD / RECB / PCRA DNA HELICASE FAMILY MEMBER"/>
    <property type="match status" value="1"/>
</dbReference>
<evidence type="ECO:0000256" key="3">
    <source>
        <dbReference type="ARBA" id="ARBA00022806"/>
    </source>
</evidence>
<evidence type="ECO:0000256" key="5">
    <source>
        <dbReference type="ARBA" id="ARBA00023235"/>
    </source>
</evidence>
<accession>A0ABT5X1P4</accession>
<dbReference type="SUPFAM" id="SSF52540">
    <property type="entry name" value="P-loop containing nucleoside triphosphate hydrolases"/>
    <property type="match status" value="1"/>
</dbReference>
<dbReference type="InterPro" id="IPR014016">
    <property type="entry name" value="UvrD-like_ATP-bd"/>
</dbReference>
<comment type="catalytic activity">
    <reaction evidence="8">
        <text>ATP + H2O = ADP + phosphate + H(+)</text>
        <dbReference type="Rhea" id="RHEA:13065"/>
        <dbReference type="ChEBI" id="CHEBI:15377"/>
        <dbReference type="ChEBI" id="CHEBI:15378"/>
        <dbReference type="ChEBI" id="CHEBI:30616"/>
        <dbReference type="ChEBI" id="CHEBI:43474"/>
        <dbReference type="ChEBI" id="CHEBI:456216"/>
        <dbReference type="EC" id="5.6.2.4"/>
    </reaction>
</comment>
<proteinExistence type="predicted"/>
<name>A0ABT5X1P4_9ENTE</name>
<evidence type="ECO:0000313" key="12">
    <source>
        <dbReference type="Proteomes" id="UP001147148"/>
    </source>
</evidence>
<evidence type="ECO:0000256" key="8">
    <source>
        <dbReference type="ARBA" id="ARBA00048988"/>
    </source>
</evidence>
<dbReference type="EMBL" id="JAPDSH010000004">
    <property type="protein sequence ID" value="MDF0479908.1"/>
    <property type="molecule type" value="Genomic_DNA"/>
</dbReference>
<reference evidence="11" key="1">
    <citation type="submission" date="2022-10" db="EMBL/GenBank/DDBJ databases">
        <title>Vagococcus sp. isolated from poultry meat.</title>
        <authorList>
            <person name="Johansson P."/>
            <person name="Bjorkroth J."/>
        </authorList>
    </citation>
    <scope>NUCLEOTIDE SEQUENCE</scope>
    <source>
        <strain evidence="11">PNs007</strain>
    </source>
</reference>
<dbReference type="Proteomes" id="UP001147148">
    <property type="component" value="Unassembled WGS sequence"/>
</dbReference>
<dbReference type="InterPro" id="IPR000212">
    <property type="entry name" value="DNA_helicase_UvrD/REP"/>
</dbReference>
<dbReference type="Pfam" id="PF00580">
    <property type="entry name" value="UvrD-helicase"/>
    <property type="match status" value="1"/>
</dbReference>
<evidence type="ECO:0000256" key="2">
    <source>
        <dbReference type="ARBA" id="ARBA00022801"/>
    </source>
</evidence>
<evidence type="ECO:0000256" key="1">
    <source>
        <dbReference type="ARBA" id="ARBA00022741"/>
    </source>
</evidence>
<organism evidence="11 12">
    <name type="scientific">Vagococcus proximus</name>
    <dbReference type="NCBI Taxonomy" id="2991417"/>
    <lineage>
        <taxon>Bacteria</taxon>
        <taxon>Bacillati</taxon>
        <taxon>Bacillota</taxon>
        <taxon>Bacilli</taxon>
        <taxon>Lactobacillales</taxon>
        <taxon>Enterococcaceae</taxon>
        <taxon>Vagococcus</taxon>
    </lineage>
</organism>
<evidence type="ECO:0000256" key="7">
    <source>
        <dbReference type="ARBA" id="ARBA00034808"/>
    </source>
</evidence>
<evidence type="ECO:0000313" key="11">
    <source>
        <dbReference type="EMBL" id="MDF0479908.1"/>
    </source>
</evidence>
<dbReference type="PANTHER" id="PTHR11070:SF2">
    <property type="entry name" value="ATP-DEPENDENT DNA HELICASE SRS2"/>
    <property type="match status" value="1"/>
</dbReference>
<dbReference type="InterPro" id="IPR027417">
    <property type="entry name" value="P-loop_NTPase"/>
</dbReference>
<evidence type="ECO:0000256" key="9">
    <source>
        <dbReference type="PROSITE-ProRule" id="PRU00560"/>
    </source>
</evidence>
<dbReference type="Pfam" id="PF13361">
    <property type="entry name" value="UvrD_C"/>
    <property type="match status" value="1"/>
</dbReference>
<dbReference type="Gene3D" id="3.40.50.300">
    <property type="entry name" value="P-loop containing nucleotide triphosphate hydrolases"/>
    <property type="match status" value="3"/>
</dbReference>
<feature type="binding site" evidence="9">
    <location>
        <begin position="34"/>
        <end position="41"/>
    </location>
    <ligand>
        <name>ATP</name>
        <dbReference type="ChEBI" id="CHEBI:30616"/>
    </ligand>
</feature>
<evidence type="ECO:0000259" key="10">
    <source>
        <dbReference type="PROSITE" id="PS51198"/>
    </source>
</evidence>
<evidence type="ECO:0000256" key="4">
    <source>
        <dbReference type="ARBA" id="ARBA00022840"/>
    </source>
</evidence>